<dbReference type="AlphaFoldDB" id="A0A397XK89"/>
<feature type="compositionally biased region" description="Basic and acidic residues" evidence="1">
    <location>
        <begin position="93"/>
        <end position="102"/>
    </location>
</feature>
<feature type="region of interest" description="Disordered" evidence="1">
    <location>
        <begin position="234"/>
        <end position="287"/>
    </location>
</feature>
<feature type="compositionally biased region" description="Basic and acidic residues" evidence="1">
    <location>
        <begin position="276"/>
        <end position="287"/>
    </location>
</feature>
<evidence type="ECO:0000313" key="3">
    <source>
        <dbReference type="EMBL" id="RID41277.1"/>
    </source>
</evidence>
<feature type="compositionally biased region" description="Basic and acidic residues" evidence="1">
    <location>
        <begin position="246"/>
        <end position="258"/>
    </location>
</feature>
<dbReference type="InterPro" id="IPR032795">
    <property type="entry name" value="DUF3741-assoc"/>
</dbReference>
<evidence type="ECO:0000256" key="1">
    <source>
        <dbReference type="SAM" id="MobiDB-lite"/>
    </source>
</evidence>
<gene>
    <name evidence="3" type="ORF">BRARA_J01250</name>
</gene>
<feature type="compositionally biased region" description="Basic residues" evidence="1">
    <location>
        <begin position="186"/>
        <end position="199"/>
    </location>
</feature>
<proteinExistence type="predicted"/>
<protein>
    <recommendedName>
        <fullName evidence="2">DUF3741 domain-containing protein</fullName>
    </recommendedName>
</protein>
<organism evidence="3 4">
    <name type="scientific">Brassica campestris</name>
    <name type="common">Field mustard</name>
    <dbReference type="NCBI Taxonomy" id="3711"/>
    <lineage>
        <taxon>Eukaryota</taxon>
        <taxon>Viridiplantae</taxon>
        <taxon>Streptophyta</taxon>
        <taxon>Embryophyta</taxon>
        <taxon>Tracheophyta</taxon>
        <taxon>Spermatophyta</taxon>
        <taxon>Magnoliopsida</taxon>
        <taxon>eudicotyledons</taxon>
        <taxon>Gunneridae</taxon>
        <taxon>Pentapetalae</taxon>
        <taxon>rosids</taxon>
        <taxon>malvids</taxon>
        <taxon>Brassicales</taxon>
        <taxon>Brassicaceae</taxon>
        <taxon>Brassiceae</taxon>
        <taxon>Brassica</taxon>
    </lineage>
</organism>
<accession>A0A397XK89</accession>
<dbReference type="Proteomes" id="UP000264353">
    <property type="component" value="Chromosome A10"/>
</dbReference>
<feature type="region of interest" description="Disordered" evidence="1">
    <location>
        <begin position="82"/>
        <end position="102"/>
    </location>
</feature>
<feature type="domain" description="DUF3741" evidence="2">
    <location>
        <begin position="60"/>
        <end position="75"/>
    </location>
</feature>
<evidence type="ECO:0000313" key="4">
    <source>
        <dbReference type="Proteomes" id="UP000264353"/>
    </source>
</evidence>
<name>A0A397XK89_BRACM</name>
<reference evidence="3 4" key="1">
    <citation type="submission" date="2018-06" db="EMBL/GenBank/DDBJ databases">
        <title>WGS assembly of Brassica rapa FPsc.</title>
        <authorList>
            <person name="Bowman J."/>
            <person name="Kohchi T."/>
            <person name="Yamato K."/>
            <person name="Jenkins J."/>
            <person name="Shu S."/>
            <person name="Ishizaki K."/>
            <person name="Yamaoka S."/>
            <person name="Nishihama R."/>
            <person name="Nakamura Y."/>
            <person name="Berger F."/>
            <person name="Adam C."/>
            <person name="Aki S."/>
            <person name="Althoff F."/>
            <person name="Araki T."/>
            <person name="Arteaga-Vazquez M."/>
            <person name="Balasubrmanian S."/>
            <person name="Bauer D."/>
            <person name="Boehm C."/>
            <person name="Briginshaw L."/>
            <person name="Caballero-Perez J."/>
            <person name="Catarino B."/>
            <person name="Chen F."/>
            <person name="Chiyoda S."/>
            <person name="Chovatia M."/>
            <person name="Davies K."/>
            <person name="Delmans M."/>
            <person name="Demura T."/>
            <person name="Dierschke T."/>
            <person name="Dolan L."/>
            <person name="Dorantes-Acosta A."/>
            <person name="Eklund D."/>
            <person name="Florent S."/>
            <person name="Flores-Sandoval E."/>
            <person name="Fujiyama A."/>
            <person name="Fukuzawa H."/>
            <person name="Galik B."/>
            <person name="Grimanelli D."/>
            <person name="Grimwood J."/>
            <person name="Grossniklaus U."/>
            <person name="Hamada T."/>
            <person name="Haseloff J."/>
            <person name="Hetherington A."/>
            <person name="Higo A."/>
            <person name="Hirakawa Y."/>
            <person name="Hundley H."/>
            <person name="Ikeda Y."/>
            <person name="Inoue K."/>
            <person name="Inoue S."/>
            <person name="Ishida S."/>
            <person name="Jia Q."/>
            <person name="Kakita M."/>
            <person name="Kanazawa T."/>
            <person name="Kawai Y."/>
            <person name="Kawashima T."/>
            <person name="Kennedy M."/>
            <person name="Kinose K."/>
            <person name="Kinoshita T."/>
            <person name="Kohara Y."/>
            <person name="Koide E."/>
            <person name="Komatsu K."/>
            <person name="Kopischke S."/>
            <person name="Kubo M."/>
            <person name="Kyozuka J."/>
            <person name="Lagercrantz U."/>
            <person name="Lin S."/>
            <person name="Lindquist E."/>
            <person name="Lipzen A."/>
            <person name="Lu C."/>
            <person name="Luna E."/>
            <person name="Martienssen R."/>
            <person name="Minamino N."/>
            <person name="Mizutani M."/>
            <person name="Mizutani M."/>
            <person name="Mochizuki N."/>
            <person name="Monte I."/>
            <person name="Mosher R."/>
            <person name="Nagasaki H."/>
            <person name="Nakagami H."/>
            <person name="Naramoto S."/>
            <person name="Nishitani K."/>
            <person name="Ohtani M."/>
            <person name="Okamoto T."/>
            <person name="Okumura M."/>
            <person name="Phillips J."/>
            <person name="Pollak B."/>
            <person name="Reinders A."/>
            <person name="Roevekamp M."/>
            <person name="Sano R."/>
            <person name="Sawa S."/>
            <person name="Schmid M."/>
            <person name="Shirakawa M."/>
            <person name="Solano R."/>
            <person name="Spunde A."/>
            <person name="Suetsugu N."/>
            <person name="Sugano S."/>
            <person name="Sugiyama A."/>
            <person name="Sun R."/>
            <person name="Suzuki Y."/>
            <person name="Takenaka M."/>
            <person name="Takezawa D."/>
            <person name="Tomogane H."/>
            <person name="Tsuzuki M."/>
            <person name="Ueda T."/>
            <person name="Umeda M."/>
            <person name="Ward J."/>
            <person name="Watanabe Y."/>
            <person name="Yazaki K."/>
            <person name="Yokoyama R."/>
            <person name="Yoshitake Y."/>
            <person name="Yotsui I."/>
            <person name="Zachgo S."/>
            <person name="Schmutz J."/>
        </authorList>
    </citation>
    <scope>NUCLEOTIDE SEQUENCE [LARGE SCALE GENOMIC DNA]</scope>
    <source>
        <strain evidence="4">cv. B-3</strain>
    </source>
</reference>
<dbReference type="EMBL" id="CM010637">
    <property type="protein sequence ID" value="RID41277.1"/>
    <property type="molecule type" value="Genomic_DNA"/>
</dbReference>
<evidence type="ECO:0000259" key="2">
    <source>
        <dbReference type="Pfam" id="PF14383"/>
    </source>
</evidence>
<dbReference type="Pfam" id="PF14383">
    <property type="entry name" value="VARLMGL"/>
    <property type="match status" value="1"/>
</dbReference>
<dbReference type="PANTHER" id="PTHR35499:SF1">
    <property type="entry name" value="DUF3741 DOMAIN-CONTAINING PROTEIN"/>
    <property type="match status" value="1"/>
</dbReference>
<feature type="region of interest" description="Disordered" evidence="1">
    <location>
        <begin position="168"/>
        <end position="199"/>
    </location>
</feature>
<dbReference type="PANTHER" id="PTHR35499">
    <property type="entry name" value="OS05G0128300 PROTEIN"/>
    <property type="match status" value="1"/>
</dbReference>
<sequence length="352" mass="40486">MKMKSSSSSLSLVSKTHSFGCISLFLQRLLCSGASSTYPSDQITESPEFFDEPERVRGGSPGAVARLMGLESLPVTDKTRVVSRSRSVNSGENMKRDDDEIQGKHRRVKSTMEYVELEDDNFFILSFEKDRNDKAFGELKQLGTRKYKKRRETREHQTHIEDKENDINAMNVSPGRNRLETGELKQRRKEKRKNMRKRREIQLRQNIKNYGRRSIDEDLVNCEVKSMKEEEECRSCDDSSPVSVLDYDRVTPEPDNTSRRRLSSVLESSKSNEAVQEDHTSRESETRVHGYQEMWHMICRLTVSELQESNSVYRNASKLGDLEGGISEDIAQNILDQLLEETITTLSLTSQV</sequence>